<evidence type="ECO:0000259" key="6">
    <source>
        <dbReference type="Pfam" id="PF00680"/>
    </source>
</evidence>
<keyword evidence="1 7" id="KW-0696">RNA-directed RNA polymerase</keyword>
<feature type="transmembrane region" description="Helical" evidence="5">
    <location>
        <begin position="409"/>
        <end position="429"/>
    </location>
</feature>
<dbReference type="InterPro" id="IPR043502">
    <property type="entry name" value="DNA/RNA_pol_sf"/>
</dbReference>
<dbReference type="GO" id="GO:0003723">
    <property type="term" value="F:RNA binding"/>
    <property type="evidence" value="ECO:0007669"/>
    <property type="project" value="InterPro"/>
</dbReference>
<dbReference type="RefSeq" id="NP_620659.1">
    <property type="nucleotide sequence ID" value="NC_003801.1"/>
</dbReference>
<dbReference type="GO" id="GO:0003968">
    <property type="term" value="F:RNA-directed RNA polymerase activity"/>
    <property type="evidence" value="ECO:0007669"/>
    <property type="project" value="UniProtKB-KW"/>
</dbReference>
<dbReference type="KEGG" id="vg:65348787"/>
<evidence type="ECO:0000256" key="1">
    <source>
        <dbReference type="ARBA" id="ARBA00022484"/>
    </source>
</evidence>
<protein>
    <submittedName>
        <fullName evidence="7">Putative RNA-dependent RNA polymerase</fullName>
    </submittedName>
</protein>
<proteinExistence type="predicted"/>
<accession>Q9Q9X2</accession>
<keyword evidence="5" id="KW-0812">Transmembrane</keyword>
<evidence type="ECO:0000256" key="3">
    <source>
        <dbReference type="ARBA" id="ARBA00022695"/>
    </source>
</evidence>
<organism evidence="7 8">
    <name type="scientific">Rhizoctonia solani virus 717</name>
    <dbReference type="NCBI Taxonomy" id="46618"/>
    <lineage>
        <taxon>Viruses</taxon>
        <taxon>Riboviria</taxon>
        <taxon>Orthornavirae</taxon>
        <taxon>Pisuviricota</taxon>
        <taxon>Duplopiviricetes</taxon>
        <taxon>Durnavirales</taxon>
        <taxon>Partitiviridae</taxon>
        <taxon>Betapartitivirus</taxon>
        <taxon>Betapartitivirus rhiso</taxon>
    </lineage>
</organism>
<dbReference type="SUPFAM" id="SSF56672">
    <property type="entry name" value="DNA/RNA polymerases"/>
    <property type="match status" value="1"/>
</dbReference>
<evidence type="ECO:0000313" key="8">
    <source>
        <dbReference type="Proteomes" id="UP000243271"/>
    </source>
</evidence>
<name>Q9Q9X2_9VIRU</name>
<dbReference type="GeneID" id="65348787"/>
<feature type="transmembrane region" description="Helical" evidence="5">
    <location>
        <begin position="449"/>
        <end position="468"/>
    </location>
</feature>
<keyword evidence="5" id="KW-1133">Transmembrane helix</keyword>
<keyword evidence="5" id="KW-0472">Membrane</keyword>
<dbReference type="Pfam" id="PF00680">
    <property type="entry name" value="RdRP_1"/>
    <property type="match status" value="1"/>
</dbReference>
<keyword evidence="4" id="KW-0693">Viral RNA replication</keyword>
<keyword evidence="3" id="KW-0548">Nucleotidyltransferase</keyword>
<dbReference type="InterPro" id="IPR001205">
    <property type="entry name" value="RNA-dir_pol_C"/>
</dbReference>
<dbReference type="GO" id="GO:0006351">
    <property type="term" value="P:DNA-templated transcription"/>
    <property type="evidence" value="ECO:0007669"/>
    <property type="project" value="InterPro"/>
</dbReference>
<evidence type="ECO:0000313" key="7">
    <source>
        <dbReference type="EMBL" id="AAF22160.1"/>
    </source>
</evidence>
<dbReference type="OrthoDB" id="5550at10239"/>
<evidence type="ECO:0000256" key="4">
    <source>
        <dbReference type="ARBA" id="ARBA00022953"/>
    </source>
</evidence>
<reference evidence="7 8" key="1">
    <citation type="journal article" date="2000" name="J. Gen. Virol.">
        <title>Molecular characterization of the genome of a partitivirus from the basidiomycete Rhizoctonia solani.</title>
        <authorList>
            <person name="Strauss E.E."/>
            <person name="Lakshman D.K."/>
            <person name="Tavantzis S.M."/>
        </authorList>
    </citation>
    <scope>NUCLEOTIDE SEQUENCE [LARGE SCALE GENOMIC DNA]</scope>
    <source>
        <strain evidence="7 8">Rhizoctonia solani 717 partitivirus</strain>
    </source>
</reference>
<keyword evidence="2" id="KW-0808">Transferase</keyword>
<dbReference type="EMBL" id="AF133290">
    <property type="protein sequence ID" value="AAF22160.1"/>
    <property type="molecule type" value="Genomic_RNA"/>
</dbReference>
<evidence type="ECO:0000256" key="5">
    <source>
        <dbReference type="SAM" id="Phobius"/>
    </source>
</evidence>
<dbReference type="Proteomes" id="UP000243271">
    <property type="component" value="Genome"/>
</dbReference>
<feature type="domain" description="RNA-directed RNA polymerase C-terminal" evidence="6">
    <location>
        <begin position="393"/>
        <end position="623"/>
    </location>
</feature>
<keyword evidence="8" id="KW-1185">Reference proteome</keyword>
<sequence>MLYNFKAFISKVSHSIRDYLTEAYIRRNFEWSNFNKLHTDPSTAYYDIRDPSNVRAYHALFGTRRQPPPKQIELESYMLNLIHRNAIKNRPFQFYTDLFTDTDLPTDRIPKPGIELVNAYFHPGNVIRPNPEFSKQLTPDMELDQFESYIPGDIDYGPPIDNELLTLIYRKYPQYLDPITKYCRPAGTTDATFRDFNKEQIKTEDSDALRLSNIMDLIHEFMNITPYMPLHFVDTFYCKLPLVTGTGYHNRHSYFRRSFAHFCHPELYAEKPTSKGYFFNATKHENRFLVHKIKHSGYPFDFTSDSDRNSKMADFLKSFPTMMFTRNHISKRDGTLKVRPVYAVDELFLDLECMLAFPATVQARKPECCIMYGLETIRGSNIKLDSLAQGFISFATIDWSGYDQRLPWFIVRAFFFIYLPSLLIISHGYMPTSEYEDTSMNISDMFTRFFNLINFTATWYFNMVFLSADGFAFRRQFAGVPSGMLLTQFLDSFGNLYLIIDSLLEFGCTYDDIKSLMLFIMGDDNSIFTNWTIDKLHDFISFMERYCLKRWNMHLSKTKSVITTLRSKIETLSYRCNFGKPRRDVEKLIAQLVYPEHGLKPQFMSSRAIGLAYASCAQDSTFHEFCHDVYRLYLPVADLSPAAIRNTRVWILKLLEMEETEALIPLDHFPTMSEIQHLLSYYHGPLRPEPKWNYAHFPQDPDFRPKDYVTLLDYMERNNISFPELINFTV</sequence>
<evidence type="ECO:0000256" key="2">
    <source>
        <dbReference type="ARBA" id="ARBA00022679"/>
    </source>
</evidence>